<feature type="non-terminal residue" evidence="1">
    <location>
        <position position="1"/>
    </location>
</feature>
<organism evidence="1 2">
    <name type="scientific">Symbiodinium necroappetens</name>
    <dbReference type="NCBI Taxonomy" id="1628268"/>
    <lineage>
        <taxon>Eukaryota</taxon>
        <taxon>Sar</taxon>
        <taxon>Alveolata</taxon>
        <taxon>Dinophyceae</taxon>
        <taxon>Suessiales</taxon>
        <taxon>Symbiodiniaceae</taxon>
        <taxon>Symbiodinium</taxon>
    </lineage>
</organism>
<name>A0A813C5E7_9DINO</name>
<dbReference type="Pfam" id="PF01663">
    <property type="entry name" value="Phosphodiest"/>
    <property type="match status" value="1"/>
</dbReference>
<dbReference type="EMBL" id="CAJNJA010089386">
    <property type="protein sequence ID" value="CAE7939691.1"/>
    <property type="molecule type" value="Genomic_DNA"/>
</dbReference>
<dbReference type="Gene3D" id="3.40.720.10">
    <property type="entry name" value="Alkaline Phosphatase, subunit A"/>
    <property type="match status" value="1"/>
</dbReference>
<evidence type="ECO:0000313" key="2">
    <source>
        <dbReference type="Proteomes" id="UP000601435"/>
    </source>
</evidence>
<sequence length="244" mass="26136">MAEPPPKRPPKLLLLLLDGCRPDALLAADAPNVRALLRNAKGGASYRCAFSLHCTTEPVPISAPSWATLLTGRQGSEHRVSSNDLDAFLSTDAGGKVFVKTAPCYCRPPQRASACFVSAFSQAKRRRIGEAVELPPTLFHRVAENGGRCLLLNVGWAGIPKLCGADPGRSNLPGRLEVRAYKDEAGDLSKAVDDIVSMLGDVDADVPEVLSMYTHTVDMAGHIHGFSLDVPQYLAAIEDFDACL</sequence>
<comment type="caution">
    <text evidence="1">The sequence shown here is derived from an EMBL/GenBank/DDBJ whole genome shotgun (WGS) entry which is preliminary data.</text>
</comment>
<protein>
    <submittedName>
        <fullName evidence="1">Uncharacterized protein</fullName>
    </submittedName>
</protein>
<dbReference type="SUPFAM" id="SSF53649">
    <property type="entry name" value="Alkaline phosphatase-like"/>
    <property type="match status" value="1"/>
</dbReference>
<dbReference type="InterPro" id="IPR017850">
    <property type="entry name" value="Alkaline_phosphatase_core_sf"/>
</dbReference>
<proteinExistence type="predicted"/>
<keyword evidence="2" id="KW-1185">Reference proteome</keyword>
<dbReference type="AlphaFoldDB" id="A0A813C5E7"/>
<reference evidence="1" key="1">
    <citation type="submission" date="2021-02" db="EMBL/GenBank/DDBJ databases">
        <authorList>
            <person name="Dougan E. K."/>
            <person name="Rhodes N."/>
            <person name="Thang M."/>
            <person name="Chan C."/>
        </authorList>
    </citation>
    <scope>NUCLEOTIDE SEQUENCE</scope>
</reference>
<dbReference type="InterPro" id="IPR002591">
    <property type="entry name" value="Phosphodiest/P_Trfase"/>
</dbReference>
<dbReference type="Proteomes" id="UP000601435">
    <property type="component" value="Unassembled WGS sequence"/>
</dbReference>
<dbReference type="OrthoDB" id="463502at2759"/>
<feature type="non-terminal residue" evidence="1">
    <location>
        <position position="244"/>
    </location>
</feature>
<accession>A0A813C5E7</accession>
<gene>
    <name evidence="1" type="ORF">SNEC2469_LOCUS33608</name>
</gene>
<evidence type="ECO:0000313" key="1">
    <source>
        <dbReference type="EMBL" id="CAE7939691.1"/>
    </source>
</evidence>